<dbReference type="PROSITE" id="PS51503">
    <property type="entry name" value="HIG1"/>
    <property type="match status" value="1"/>
</dbReference>
<proteinExistence type="predicted"/>
<evidence type="ECO:0000259" key="5">
    <source>
        <dbReference type="PROSITE" id="PS51503"/>
    </source>
</evidence>
<dbReference type="Gene3D" id="6.10.140.1320">
    <property type="match status" value="1"/>
</dbReference>
<dbReference type="NCBIfam" id="NF033233">
    <property type="entry name" value="twin_helix"/>
    <property type="match status" value="1"/>
</dbReference>
<sequence>METVLYHLTTLAVVAVVLVLFLGLWNLSRGKSPNTSQKLMRWRVGLQALAIAIILLYVAVHNYS</sequence>
<organism evidence="6 7">
    <name type="scientific">Hyphomicrobium album</name>
    <dbReference type="NCBI Taxonomy" id="2665159"/>
    <lineage>
        <taxon>Bacteria</taxon>
        <taxon>Pseudomonadati</taxon>
        <taxon>Pseudomonadota</taxon>
        <taxon>Alphaproteobacteria</taxon>
        <taxon>Hyphomicrobiales</taxon>
        <taxon>Hyphomicrobiaceae</taxon>
        <taxon>Hyphomicrobium</taxon>
    </lineage>
</organism>
<keyword evidence="3 4" id="KW-0472">Membrane</keyword>
<comment type="caution">
    <text evidence="6">The sequence shown here is derived from an EMBL/GenBank/DDBJ whole genome shotgun (WGS) entry which is preliminary data.</text>
</comment>
<keyword evidence="1 4" id="KW-0812">Transmembrane</keyword>
<evidence type="ECO:0000313" key="6">
    <source>
        <dbReference type="EMBL" id="MTD94866.1"/>
    </source>
</evidence>
<feature type="domain" description="HIG1" evidence="5">
    <location>
        <begin position="1"/>
        <end position="64"/>
    </location>
</feature>
<evidence type="ECO:0000256" key="2">
    <source>
        <dbReference type="ARBA" id="ARBA00022989"/>
    </source>
</evidence>
<dbReference type="EMBL" id="WMBQ01000001">
    <property type="protein sequence ID" value="MTD94866.1"/>
    <property type="molecule type" value="Genomic_DNA"/>
</dbReference>
<accession>A0A6I3KM05</accession>
<feature type="transmembrane region" description="Helical" evidence="4">
    <location>
        <begin position="6"/>
        <end position="27"/>
    </location>
</feature>
<dbReference type="Pfam" id="PF04588">
    <property type="entry name" value="HIG_1_N"/>
    <property type="match status" value="1"/>
</dbReference>
<reference evidence="6 7" key="1">
    <citation type="submission" date="2019-11" db="EMBL/GenBank/DDBJ databases">
        <title>Identification of a novel strain.</title>
        <authorList>
            <person name="Xu Q."/>
            <person name="Wang G."/>
        </authorList>
    </citation>
    <scope>NUCLEOTIDE SEQUENCE [LARGE SCALE GENOMIC DNA]</scope>
    <source>
        <strain evidence="7">xq</strain>
    </source>
</reference>
<protein>
    <submittedName>
        <fullName evidence="6">Twin transmembrane helix small protein</fullName>
    </submittedName>
</protein>
<dbReference type="RefSeq" id="WP_154739236.1">
    <property type="nucleotide sequence ID" value="NZ_WMBQ01000001.1"/>
</dbReference>
<gene>
    <name evidence="6" type="ORF">GIW81_11040</name>
</gene>
<evidence type="ECO:0000313" key="7">
    <source>
        <dbReference type="Proteomes" id="UP000440694"/>
    </source>
</evidence>
<dbReference type="AlphaFoldDB" id="A0A6I3KM05"/>
<dbReference type="InterPro" id="IPR007667">
    <property type="entry name" value="Hypoxia_induced_domain"/>
</dbReference>
<evidence type="ECO:0000256" key="1">
    <source>
        <dbReference type="ARBA" id="ARBA00022692"/>
    </source>
</evidence>
<name>A0A6I3KM05_9HYPH</name>
<evidence type="ECO:0000256" key="3">
    <source>
        <dbReference type="ARBA" id="ARBA00023136"/>
    </source>
</evidence>
<dbReference type="Proteomes" id="UP000440694">
    <property type="component" value="Unassembled WGS sequence"/>
</dbReference>
<evidence type="ECO:0000256" key="4">
    <source>
        <dbReference type="SAM" id="Phobius"/>
    </source>
</evidence>
<keyword evidence="7" id="KW-1185">Reference proteome</keyword>
<feature type="transmembrane region" description="Helical" evidence="4">
    <location>
        <begin position="39"/>
        <end position="60"/>
    </location>
</feature>
<keyword evidence="2 4" id="KW-1133">Transmembrane helix</keyword>